<name>A0A9W7EV90_9STRA</name>
<dbReference type="AlphaFoldDB" id="A0A9W7EV90"/>
<sequence>MSFSDLAFDIVMIIEYFRYSIASAYATIGTIILSLFFQCCVVLVAHRKRKKRYIFRELLYVVTCVKPGVDAYRVVTKQPLPVGAMVTAHEEMMYHRGVELFIECVPGCLIQAIAYVNTQQTTVATLSLLSSILTAAFISASTTIEKDVYGAIGGLIVAQVTTFCLFLRLIEPKYRETFMSFKTGSQHVIGTFRTATNERVKIGVMNNHRSLWKEIEEDVRVWLNENLEKWIEEEQEWFNDSVKTMVLDDLVDDPSLLKVLKNQMFMRLSEGE</sequence>
<keyword evidence="3" id="KW-1185">Reference proteome</keyword>
<reference evidence="3" key="1">
    <citation type="journal article" date="2023" name="Commun. Biol.">
        <title>Genome analysis of Parmales, the sister group of diatoms, reveals the evolutionary specialization of diatoms from phago-mixotrophs to photoautotrophs.</title>
        <authorList>
            <person name="Ban H."/>
            <person name="Sato S."/>
            <person name="Yoshikawa S."/>
            <person name="Yamada K."/>
            <person name="Nakamura Y."/>
            <person name="Ichinomiya M."/>
            <person name="Sato N."/>
            <person name="Blanc-Mathieu R."/>
            <person name="Endo H."/>
            <person name="Kuwata A."/>
            <person name="Ogata H."/>
        </authorList>
    </citation>
    <scope>NUCLEOTIDE SEQUENCE [LARGE SCALE GENOMIC DNA]</scope>
    <source>
        <strain evidence="3">NIES 3701</strain>
    </source>
</reference>
<evidence type="ECO:0000256" key="1">
    <source>
        <dbReference type="SAM" id="Phobius"/>
    </source>
</evidence>
<dbReference type="OrthoDB" id="10444993at2759"/>
<protein>
    <submittedName>
        <fullName evidence="2">Uncharacterized protein</fullName>
    </submittedName>
</protein>
<feature type="transmembrane region" description="Helical" evidence="1">
    <location>
        <begin position="148"/>
        <end position="170"/>
    </location>
</feature>
<organism evidence="2 3">
    <name type="scientific">Triparma strigata</name>
    <dbReference type="NCBI Taxonomy" id="1606541"/>
    <lineage>
        <taxon>Eukaryota</taxon>
        <taxon>Sar</taxon>
        <taxon>Stramenopiles</taxon>
        <taxon>Ochrophyta</taxon>
        <taxon>Bolidophyceae</taxon>
        <taxon>Parmales</taxon>
        <taxon>Triparmaceae</taxon>
        <taxon>Triparma</taxon>
    </lineage>
</organism>
<dbReference type="Proteomes" id="UP001165085">
    <property type="component" value="Unassembled WGS sequence"/>
</dbReference>
<proteinExistence type="predicted"/>
<keyword evidence="1" id="KW-1133">Transmembrane helix</keyword>
<feature type="transmembrane region" description="Helical" evidence="1">
    <location>
        <begin position="123"/>
        <end position="142"/>
    </location>
</feature>
<evidence type="ECO:0000313" key="3">
    <source>
        <dbReference type="Proteomes" id="UP001165085"/>
    </source>
</evidence>
<gene>
    <name evidence="2" type="ORF">TrST_g3834</name>
</gene>
<accession>A0A9W7EV90</accession>
<keyword evidence="1" id="KW-0472">Membrane</keyword>
<evidence type="ECO:0000313" key="2">
    <source>
        <dbReference type="EMBL" id="GMH93003.1"/>
    </source>
</evidence>
<keyword evidence="1" id="KW-0812">Transmembrane</keyword>
<dbReference type="EMBL" id="BRXY01000407">
    <property type="protein sequence ID" value="GMH93003.1"/>
    <property type="molecule type" value="Genomic_DNA"/>
</dbReference>
<comment type="caution">
    <text evidence="2">The sequence shown here is derived from an EMBL/GenBank/DDBJ whole genome shotgun (WGS) entry which is preliminary data.</text>
</comment>
<feature type="transmembrane region" description="Helical" evidence="1">
    <location>
        <begin position="20"/>
        <end position="45"/>
    </location>
</feature>